<evidence type="ECO:0000313" key="2">
    <source>
        <dbReference type="EMBL" id="KAK4447291.1"/>
    </source>
</evidence>
<dbReference type="Proteomes" id="UP001321760">
    <property type="component" value="Unassembled WGS sequence"/>
</dbReference>
<organism evidence="2 3">
    <name type="scientific">Podospora aff. communis PSN243</name>
    <dbReference type="NCBI Taxonomy" id="3040156"/>
    <lineage>
        <taxon>Eukaryota</taxon>
        <taxon>Fungi</taxon>
        <taxon>Dikarya</taxon>
        <taxon>Ascomycota</taxon>
        <taxon>Pezizomycotina</taxon>
        <taxon>Sordariomycetes</taxon>
        <taxon>Sordariomycetidae</taxon>
        <taxon>Sordariales</taxon>
        <taxon>Podosporaceae</taxon>
        <taxon>Podospora</taxon>
    </lineage>
</organism>
<dbReference type="AlphaFoldDB" id="A0AAV9GJY5"/>
<sequence length="398" mass="45234">MWLINCHTFALEFFYDPMKVKYAILSHTWGDGEVTFKDMEDLKKAQSLRGFAKIRGTCERAIKDGFQYAWVDTCCIDKSSSAELSEAINSTFLVPIDEGEAVGQLFPREEFCKSRWFTRGWTLQELIAPTDLRLYDTKWNLLAIIRDDKEAVDAIERRTGILGAILVRRIRQCDRCSGDKIKRMCRLYRRQRNSLGFLGQYTIAERMSWAAKRETTRPEDRAYSLLGIFGVNMPLLYGEGSRSFARLQQEIVKTTHDKSILAHRSGGSAFAGSPDSFDMNAIMGPDTAVHVPLAIVKLDYRRPWLSSKSSVVEMRSNGKSVEMSMLLCPVRSDDPSGIDSDLPLSDGLSRPAVLLRQLRTNSKPKTFYRDHCGCILQINALSSRRSLDHCITWRNEGT</sequence>
<reference evidence="2" key="2">
    <citation type="submission" date="2023-05" db="EMBL/GenBank/DDBJ databases">
        <authorList>
            <consortium name="Lawrence Berkeley National Laboratory"/>
            <person name="Steindorff A."/>
            <person name="Hensen N."/>
            <person name="Bonometti L."/>
            <person name="Westerberg I."/>
            <person name="Brannstrom I.O."/>
            <person name="Guillou S."/>
            <person name="Cros-Aarteil S."/>
            <person name="Calhoun S."/>
            <person name="Haridas S."/>
            <person name="Kuo A."/>
            <person name="Mondo S."/>
            <person name="Pangilinan J."/>
            <person name="Riley R."/>
            <person name="Labutti K."/>
            <person name="Andreopoulos B."/>
            <person name="Lipzen A."/>
            <person name="Chen C."/>
            <person name="Yanf M."/>
            <person name="Daum C."/>
            <person name="Ng V."/>
            <person name="Clum A."/>
            <person name="Ohm R."/>
            <person name="Martin F."/>
            <person name="Silar P."/>
            <person name="Natvig D."/>
            <person name="Lalanne C."/>
            <person name="Gautier V."/>
            <person name="Ament-Velasquez S.L."/>
            <person name="Kruys A."/>
            <person name="Hutchinson M.I."/>
            <person name="Powell A.J."/>
            <person name="Barry K."/>
            <person name="Miller A.N."/>
            <person name="Grigoriev I.V."/>
            <person name="Debuchy R."/>
            <person name="Gladieux P."/>
            <person name="Thoren M.H."/>
            <person name="Johannesson H."/>
        </authorList>
    </citation>
    <scope>NUCLEOTIDE SEQUENCE</scope>
    <source>
        <strain evidence="2">PSN243</strain>
    </source>
</reference>
<gene>
    <name evidence="2" type="ORF">QBC34DRAFT_467909</name>
</gene>
<dbReference type="PANTHER" id="PTHR10622:SF10">
    <property type="entry name" value="HET DOMAIN-CONTAINING PROTEIN"/>
    <property type="match status" value="1"/>
</dbReference>
<dbReference type="PANTHER" id="PTHR10622">
    <property type="entry name" value="HET DOMAIN-CONTAINING PROTEIN"/>
    <property type="match status" value="1"/>
</dbReference>
<feature type="domain" description="Heterokaryon incompatibility" evidence="1">
    <location>
        <begin position="22"/>
        <end position="88"/>
    </location>
</feature>
<reference evidence="2" key="1">
    <citation type="journal article" date="2023" name="Mol. Phylogenet. Evol.">
        <title>Genome-scale phylogeny and comparative genomics of the fungal order Sordariales.</title>
        <authorList>
            <person name="Hensen N."/>
            <person name="Bonometti L."/>
            <person name="Westerberg I."/>
            <person name="Brannstrom I.O."/>
            <person name="Guillou S."/>
            <person name="Cros-Aarteil S."/>
            <person name="Calhoun S."/>
            <person name="Haridas S."/>
            <person name="Kuo A."/>
            <person name="Mondo S."/>
            <person name="Pangilinan J."/>
            <person name="Riley R."/>
            <person name="LaButti K."/>
            <person name="Andreopoulos B."/>
            <person name="Lipzen A."/>
            <person name="Chen C."/>
            <person name="Yan M."/>
            <person name="Daum C."/>
            <person name="Ng V."/>
            <person name="Clum A."/>
            <person name="Steindorff A."/>
            <person name="Ohm R.A."/>
            <person name="Martin F."/>
            <person name="Silar P."/>
            <person name="Natvig D.O."/>
            <person name="Lalanne C."/>
            <person name="Gautier V."/>
            <person name="Ament-Velasquez S.L."/>
            <person name="Kruys A."/>
            <person name="Hutchinson M.I."/>
            <person name="Powell A.J."/>
            <person name="Barry K."/>
            <person name="Miller A.N."/>
            <person name="Grigoriev I.V."/>
            <person name="Debuchy R."/>
            <person name="Gladieux P."/>
            <person name="Hiltunen Thoren M."/>
            <person name="Johannesson H."/>
        </authorList>
    </citation>
    <scope>NUCLEOTIDE SEQUENCE</scope>
    <source>
        <strain evidence="2">PSN243</strain>
    </source>
</reference>
<evidence type="ECO:0000313" key="3">
    <source>
        <dbReference type="Proteomes" id="UP001321760"/>
    </source>
</evidence>
<dbReference type="InterPro" id="IPR010730">
    <property type="entry name" value="HET"/>
</dbReference>
<dbReference type="EMBL" id="MU865951">
    <property type="protein sequence ID" value="KAK4447291.1"/>
    <property type="molecule type" value="Genomic_DNA"/>
</dbReference>
<comment type="caution">
    <text evidence="2">The sequence shown here is derived from an EMBL/GenBank/DDBJ whole genome shotgun (WGS) entry which is preliminary data.</text>
</comment>
<name>A0AAV9GJY5_9PEZI</name>
<protein>
    <recommendedName>
        <fullName evidence="1">Heterokaryon incompatibility domain-containing protein</fullName>
    </recommendedName>
</protein>
<dbReference type="Pfam" id="PF06985">
    <property type="entry name" value="HET"/>
    <property type="match status" value="1"/>
</dbReference>
<accession>A0AAV9GJY5</accession>
<proteinExistence type="predicted"/>
<keyword evidence="3" id="KW-1185">Reference proteome</keyword>
<evidence type="ECO:0000259" key="1">
    <source>
        <dbReference type="Pfam" id="PF06985"/>
    </source>
</evidence>